<comment type="caution">
    <text evidence="1">The sequence shown here is derived from an EMBL/GenBank/DDBJ whole genome shotgun (WGS) entry which is preliminary data.</text>
</comment>
<evidence type="ECO:0000313" key="2">
    <source>
        <dbReference type="Proteomes" id="UP000824056"/>
    </source>
</evidence>
<reference evidence="1" key="2">
    <citation type="submission" date="2021-04" db="EMBL/GenBank/DDBJ databases">
        <authorList>
            <person name="Gilroy R."/>
        </authorList>
    </citation>
    <scope>NUCLEOTIDE SEQUENCE</scope>
    <source>
        <strain evidence="1">1068</strain>
    </source>
</reference>
<sequence>MNTNQNFIAAQPEEENRYGLSLSENEKILFQAKMEMYGDEQDKLLGLPTKSRDLVFVLTSQNMIIKNGEIYWIVNIEKDIASFQKVKDRLFSKGYFSVELTDWAYYGSNPDKPEARLRGFHLYFKNREIARLEAMIENVFQ</sequence>
<evidence type="ECO:0000313" key="1">
    <source>
        <dbReference type="EMBL" id="HIZ64873.1"/>
    </source>
</evidence>
<proteinExistence type="predicted"/>
<dbReference type="EMBL" id="DXBG01000072">
    <property type="protein sequence ID" value="HIZ64873.1"/>
    <property type="molecule type" value="Genomic_DNA"/>
</dbReference>
<dbReference type="AlphaFoldDB" id="A0A9D2FP63"/>
<name>A0A9D2FP63_9FIRM</name>
<reference evidence="1" key="1">
    <citation type="journal article" date="2021" name="PeerJ">
        <title>Extensive microbial diversity within the chicken gut microbiome revealed by metagenomics and culture.</title>
        <authorList>
            <person name="Gilroy R."/>
            <person name="Ravi A."/>
            <person name="Getino M."/>
            <person name="Pursley I."/>
            <person name="Horton D.L."/>
            <person name="Alikhan N.F."/>
            <person name="Baker D."/>
            <person name="Gharbi K."/>
            <person name="Hall N."/>
            <person name="Watson M."/>
            <person name="Adriaenssens E.M."/>
            <person name="Foster-Nyarko E."/>
            <person name="Jarju S."/>
            <person name="Secka A."/>
            <person name="Antonio M."/>
            <person name="Oren A."/>
            <person name="Chaudhuri R.R."/>
            <person name="La Ragione R."/>
            <person name="Hildebrand F."/>
            <person name="Pallen M.J."/>
        </authorList>
    </citation>
    <scope>NUCLEOTIDE SEQUENCE</scope>
    <source>
        <strain evidence="1">1068</strain>
    </source>
</reference>
<accession>A0A9D2FP63</accession>
<protein>
    <submittedName>
        <fullName evidence="1">Uncharacterized protein</fullName>
    </submittedName>
</protein>
<organism evidence="1 2">
    <name type="scientific">Candidatus Blautia pullicola</name>
    <dbReference type="NCBI Taxonomy" id="2838498"/>
    <lineage>
        <taxon>Bacteria</taxon>
        <taxon>Bacillati</taxon>
        <taxon>Bacillota</taxon>
        <taxon>Clostridia</taxon>
        <taxon>Lachnospirales</taxon>
        <taxon>Lachnospiraceae</taxon>
        <taxon>Blautia</taxon>
    </lineage>
</organism>
<dbReference type="Proteomes" id="UP000824056">
    <property type="component" value="Unassembled WGS sequence"/>
</dbReference>
<gene>
    <name evidence="1" type="ORF">H9809_03075</name>
</gene>